<evidence type="ECO:0000259" key="2">
    <source>
        <dbReference type="Pfam" id="PF21787"/>
    </source>
</evidence>
<dbReference type="InterPro" id="IPR048365">
    <property type="entry name" value="TNP-like_RNaseH_N"/>
</dbReference>
<gene>
    <name evidence="5" type="ORF">X975_19373</name>
</gene>
<feature type="non-terminal residue" evidence="5">
    <location>
        <position position="818"/>
    </location>
</feature>
<dbReference type="PANTHER" id="PTHR47577:SF2">
    <property type="entry name" value="THAP DOMAIN CONTAINING 9"/>
    <property type="match status" value="1"/>
</dbReference>
<feature type="domain" description="Transposable element P transposase-like GTP-binding insertion" evidence="3">
    <location>
        <begin position="355"/>
        <end position="462"/>
    </location>
</feature>
<dbReference type="Pfam" id="PF21789">
    <property type="entry name" value="TNP-like_RNaseH_C"/>
    <property type="match status" value="1"/>
</dbReference>
<feature type="region of interest" description="Disordered" evidence="1">
    <location>
        <begin position="615"/>
        <end position="635"/>
    </location>
</feature>
<dbReference type="STRING" id="407821.A0A087SV38"/>
<evidence type="ECO:0000256" key="1">
    <source>
        <dbReference type="SAM" id="MobiDB-lite"/>
    </source>
</evidence>
<dbReference type="OrthoDB" id="7698710at2759"/>
<dbReference type="AlphaFoldDB" id="A0A087SV38"/>
<dbReference type="Pfam" id="PF21788">
    <property type="entry name" value="TNP-like_GBD"/>
    <property type="match status" value="1"/>
</dbReference>
<dbReference type="InterPro" id="IPR048366">
    <property type="entry name" value="TNP-like_GBD"/>
</dbReference>
<reference evidence="5 6" key="1">
    <citation type="submission" date="2013-11" db="EMBL/GenBank/DDBJ databases">
        <title>Genome sequencing of Stegodyphus mimosarum.</title>
        <authorList>
            <person name="Bechsgaard J."/>
        </authorList>
    </citation>
    <scope>NUCLEOTIDE SEQUENCE [LARGE SCALE GENOMIC DNA]</scope>
</reference>
<dbReference type="Pfam" id="PF21787">
    <property type="entry name" value="TNP-like_RNaseH_N"/>
    <property type="match status" value="1"/>
</dbReference>
<dbReference type="PANTHER" id="PTHR47577">
    <property type="entry name" value="THAP DOMAIN-CONTAINING PROTEIN 6"/>
    <property type="match status" value="1"/>
</dbReference>
<sequence length="818" mass="92775">MFHFQDWCFTNVTTKHRLVHNAVPCCPKSHVTKNAVSDQQVPNLSDTPFSSTMDYHLVSPVPIQGPHNRRTPVACSTPKSHYSARKYSPRKSVLANTVKKYRDLARRLKLKVASSERKSAVHSFEKTLFSQGVNKKIAFIQRQVTLNTQKTKGRRFTQSDKIDAYRIYSKSRAAYRVLKEFLQLPDERTLQRFVSSKLSYTGISADIIYALKKVLQNKDKHEKMFALIFDEISLKSSLVYDQQKDHVVGFEDFGGVRSDSLANHALVLMLRSLTSKKKVPLGFYFSSHAMNAERLRDIIIEALSKLSSAGAIVKALVCDQGGSNCRLFSLLGTESTKPFFYFNGQKVFCLFDPPHLLKNLRRSLMKYDLQTNKGLVSFKHIRDFYTVDQTLLVRCAPKITDAHIYVAGMNSMKVALAAQVFSHTVAEGMNMCVLSGLIKASAVPTVEFIQEIDKLFDSVNGIRKNPLRGKQLHCAVTEGSEHVEFWTNMLSFIDSWVFLKPLEQNSEGPRRHVAGCGSRKGWTQTITAMLQLSEEMLKEREFFMTKRCNQDCLENFFSRIRGSGGNRTNPSAYEFSSVFKIASLNSFRCKSKFSNCEPDGDQFMFFVLAPVPPPTSIESKGDAEEEDEQSSRNNNDFDDSLVIDCDSSCCDASFQKLDNLSLNVVAFLSGYLSRKVLRCLKLNECDTCKVALIDKAKPMLYQTLFLHFKEYKDKDVTEGGLTHPSEKMTACIAELLHRSNIFLSSHLSSPDILRNLKNLLSQSSVFEFLNCELHAENVKEKVLSFASTLFLKIHLREKNRKIAKSKVDLKKVRMGQHK</sequence>
<dbReference type="OMA" id="KSHYSAR"/>
<feature type="domain" description="Transposable element P transposase-like RNase H C-terminal" evidence="4">
    <location>
        <begin position="548"/>
        <end position="580"/>
    </location>
</feature>
<accession>A0A087SV38</accession>
<dbReference type="EMBL" id="KK112098">
    <property type="protein sequence ID" value="KFM56727.1"/>
    <property type="molecule type" value="Genomic_DNA"/>
</dbReference>
<organism evidence="5 6">
    <name type="scientific">Stegodyphus mimosarum</name>
    <name type="common">African social velvet spider</name>
    <dbReference type="NCBI Taxonomy" id="407821"/>
    <lineage>
        <taxon>Eukaryota</taxon>
        <taxon>Metazoa</taxon>
        <taxon>Ecdysozoa</taxon>
        <taxon>Arthropoda</taxon>
        <taxon>Chelicerata</taxon>
        <taxon>Arachnida</taxon>
        <taxon>Araneae</taxon>
        <taxon>Araneomorphae</taxon>
        <taxon>Entelegynae</taxon>
        <taxon>Eresoidea</taxon>
        <taxon>Eresidae</taxon>
        <taxon>Stegodyphus</taxon>
    </lineage>
</organism>
<evidence type="ECO:0000313" key="5">
    <source>
        <dbReference type="EMBL" id="KFM56727.1"/>
    </source>
</evidence>
<keyword evidence="6" id="KW-1185">Reference proteome</keyword>
<evidence type="ECO:0000259" key="4">
    <source>
        <dbReference type="Pfam" id="PF21789"/>
    </source>
</evidence>
<dbReference type="Proteomes" id="UP000054359">
    <property type="component" value="Unassembled WGS sequence"/>
</dbReference>
<proteinExistence type="predicted"/>
<feature type="region of interest" description="Disordered" evidence="1">
    <location>
        <begin position="61"/>
        <end position="83"/>
    </location>
</feature>
<dbReference type="InterPro" id="IPR048367">
    <property type="entry name" value="TNP-like_RNaseH_C"/>
</dbReference>
<protein>
    <submittedName>
        <fullName evidence="5">Transposable element P transposase</fullName>
    </submittedName>
</protein>
<evidence type="ECO:0000313" key="6">
    <source>
        <dbReference type="Proteomes" id="UP000054359"/>
    </source>
</evidence>
<feature type="domain" description="Transposable element P transposase-like RNase H" evidence="2">
    <location>
        <begin position="201"/>
        <end position="332"/>
    </location>
</feature>
<evidence type="ECO:0000259" key="3">
    <source>
        <dbReference type="Pfam" id="PF21788"/>
    </source>
</evidence>
<name>A0A087SV38_STEMI</name>